<evidence type="ECO:0000313" key="3">
    <source>
        <dbReference type="Proteomes" id="UP000005801"/>
    </source>
</evidence>
<dbReference type="GO" id="GO:0003677">
    <property type="term" value="F:DNA binding"/>
    <property type="evidence" value="ECO:0007669"/>
    <property type="project" value="InterPro"/>
</dbReference>
<proteinExistence type="predicted"/>
<evidence type="ECO:0000313" key="2">
    <source>
        <dbReference type="EMBL" id="EDM76967.1"/>
    </source>
</evidence>
<dbReference type="Gene3D" id="3.30.450.180">
    <property type="match status" value="1"/>
</dbReference>
<dbReference type="CDD" id="cd00093">
    <property type="entry name" value="HTH_XRE"/>
    <property type="match status" value="1"/>
</dbReference>
<dbReference type="SUPFAM" id="SSF47413">
    <property type="entry name" value="lambda repressor-like DNA-binding domains"/>
    <property type="match status" value="1"/>
</dbReference>
<dbReference type="Gene3D" id="1.10.260.40">
    <property type="entry name" value="lambda repressor-like DNA-binding domains"/>
    <property type="match status" value="1"/>
</dbReference>
<reference evidence="2 3" key="1">
    <citation type="submission" date="2007-06" db="EMBL/GenBank/DDBJ databases">
        <authorList>
            <person name="Shimkets L."/>
            <person name="Ferriera S."/>
            <person name="Johnson J."/>
            <person name="Kravitz S."/>
            <person name="Beeson K."/>
            <person name="Sutton G."/>
            <person name="Rogers Y.-H."/>
            <person name="Friedman R."/>
            <person name="Frazier M."/>
            <person name="Venter J.C."/>
        </authorList>
    </citation>
    <scope>NUCLEOTIDE SEQUENCE [LARGE SCALE GENOMIC DNA]</scope>
    <source>
        <strain evidence="2 3">SIR-1</strain>
    </source>
</reference>
<dbReference type="Pfam" id="PF17765">
    <property type="entry name" value="MLTR_LBD"/>
    <property type="match status" value="1"/>
</dbReference>
<evidence type="ECO:0000259" key="1">
    <source>
        <dbReference type="PROSITE" id="PS50943"/>
    </source>
</evidence>
<sequence>MRYSWTMAEVPEGAGLFAAQLRFWRRKRGQSQLDLSVAADVSARHISFLETGRAKPSEAMVLRLGKVLGLPLRERNTLLAAAGFAPAFAEPREVPAAIQAVLDDMLRRFEPCPVVVMDRCYNVLQANAAALALFAVVFAEPTQDPPNMLHALFDPKLARPFVRDWEALARVMLTRLHERALLTGDAEMRSLIAAMQAYPGVPANWREPDFSADGEPVQLLRLALPGGLELAFTMLLTRFSESRNVALDELVIETYLPADPATERFCGEFLRP</sequence>
<dbReference type="Proteomes" id="UP000005801">
    <property type="component" value="Unassembled WGS sequence"/>
</dbReference>
<dbReference type="eggNOG" id="COG1476">
    <property type="taxonomic scope" value="Bacteria"/>
</dbReference>
<dbReference type="InterPro" id="IPR010982">
    <property type="entry name" value="Lambda_DNA-bd_dom_sf"/>
</dbReference>
<dbReference type="PANTHER" id="PTHR35010:SF4">
    <property type="entry name" value="BLL5781 PROTEIN"/>
    <property type="match status" value="1"/>
</dbReference>
<dbReference type="SMART" id="SM00530">
    <property type="entry name" value="HTH_XRE"/>
    <property type="match status" value="1"/>
</dbReference>
<dbReference type="InterPro" id="IPR001387">
    <property type="entry name" value="Cro/C1-type_HTH"/>
</dbReference>
<dbReference type="InterPro" id="IPR041413">
    <property type="entry name" value="MLTR_LBD"/>
</dbReference>
<accession>A6GAY2</accession>
<dbReference type="Pfam" id="PF13560">
    <property type="entry name" value="HTH_31"/>
    <property type="match status" value="1"/>
</dbReference>
<keyword evidence="3" id="KW-1185">Reference proteome</keyword>
<name>A6GAY2_9BACT</name>
<dbReference type="PROSITE" id="PS50943">
    <property type="entry name" value="HTH_CROC1"/>
    <property type="match status" value="1"/>
</dbReference>
<feature type="domain" description="HTH cro/C1-type" evidence="1">
    <location>
        <begin position="21"/>
        <end position="75"/>
    </location>
</feature>
<dbReference type="AlphaFoldDB" id="A6GAY2"/>
<protein>
    <submittedName>
        <fullName evidence="2">Transcriptional regulator, XRE family protein</fullName>
    </submittedName>
</protein>
<dbReference type="STRING" id="391625.PPSIR1_13175"/>
<organism evidence="2 3">
    <name type="scientific">Plesiocystis pacifica SIR-1</name>
    <dbReference type="NCBI Taxonomy" id="391625"/>
    <lineage>
        <taxon>Bacteria</taxon>
        <taxon>Pseudomonadati</taxon>
        <taxon>Myxococcota</taxon>
        <taxon>Polyangia</taxon>
        <taxon>Nannocystales</taxon>
        <taxon>Nannocystaceae</taxon>
        <taxon>Plesiocystis</taxon>
    </lineage>
</organism>
<gene>
    <name evidence="2" type="ORF">PPSIR1_13175</name>
</gene>
<dbReference type="EMBL" id="ABCS01000054">
    <property type="protein sequence ID" value="EDM76967.1"/>
    <property type="molecule type" value="Genomic_DNA"/>
</dbReference>
<dbReference type="PANTHER" id="PTHR35010">
    <property type="entry name" value="BLL4672 PROTEIN-RELATED"/>
    <property type="match status" value="1"/>
</dbReference>
<comment type="caution">
    <text evidence="2">The sequence shown here is derived from an EMBL/GenBank/DDBJ whole genome shotgun (WGS) entry which is preliminary data.</text>
</comment>